<dbReference type="Ensembl" id="ENSPSMT00000032663.1">
    <property type="protein sequence ID" value="ENSPSMP00000028272.1"/>
    <property type="gene ID" value="ENSPSMG00000019691.1"/>
</dbReference>
<dbReference type="InterPro" id="IPR013087">
    <property type="entry name" value="Znf_C2H2_type"/>
</dbReference>
<dbReference type="GO" id="GO:0000981">
    <property type="term" value="F:DNA-binding transcription factor activity, RNA polymerase II-specific"/>
    <property type="evidence" value="ECO:0007669"/>
    <property type="project" value="TreeGrafter"/>
</dbReference>
<dbReference type="FunFam" id="3.30.160.60:FF:002090">
    <property type="entry name" value="Zinc finger protein 473"/>
    <property type="match status" value="1"/>
</dbReference>
<dbReference type="Pfam" id="PF00096">
    <property type="entry name" value="zf-C2H2"/>
    <property type="match status" value="3"/>
</dbReference>
<feature type="domain" description="C2H2-type" evidence="9">
    <location>
        <begin position="259"/>
        <end position="286"/>
    </location>
</feature>
<name>A0A8C9ACP1_PROSS</name>
<evidence type="ECO:0000256" key="4">
    <source>
        <dbReference type="ARBA" id="ARBA00022771"/>
    </source>
</evidence>
<dbReference type="PROSITE" id="PS50157">
    <property type="entry name" value="ZINC_FINGER_C2H2_2"/>
    <property type="match status" value="5"/>
</dbReference>
<dbReference type="GO" id="GO:0005634">
    <property type="term" value="C:nucleus"/>
    <property type="evidence" value="ECO:0007669"/>
    <property type="project" value="UniProtKB-SubCell"/>
</dbReference>
<evidence type="ECO:0000313" key="11">
    <source>
        <dbReference type="Ensembl" id="ENSPSMP00000028272.1"/>
    </source>
</evidence>
<evidence type="ECO:0000313" key="12">
    <source>
        <dbReference type="Proteomes" id="UP000694414"/>
    </source>
</evidence>
<reference evidence="11" key="1">
    <citation type="submission" date="2025-08" db="UniProtKB">
        <authorList>
            <consortium name="Ensembl"/>
        </authorList>
    </citation>
    <scope>IDENTIFICATION</scope>
</reference>
<dbReference type="Pfam" id="PF13465">
    <property type="entry name" value="zf-H2C2_2"/>
    <property type="match status" value="1"/>
</dbReference>
<feature type="domain" description="C2H2-type" evidence="9">
    <location>
        <begin position="176"/>
        <end position="202"/>
    </location>
</feature>
<feature type="domain" description="C2H2-type" evidence="9">
    <location>
        <begin position="203"/>
        <end position="230"/>
    </location>
</feature>
<evidence type="ECO:0000256" key="1">
    <source>
        <dbReference type="ARBA" id="ARBA00004123"/>
    </source>
</evidence>
<dbReference type="FunFam" id="3.30.160.60:FF:002004">
    <property type="entry name" value="Zinc finger protein 473"/>
    <property type="match status" value="1"/>
</dbReference>
<dbReference type="GeneTree" id="ENSGT00940000164205"/>
<reference evidence="11" key="2">
    <citation type="submission" date="2025-09" db="UniProtKB">
        <authorList>
            <consortium name="Ensembl"/>
        </authorList>
    </citation>
    <scope>IDENTIFICATION</scope>
</reference>
<evidence type="ECO:0000259" key="9">
    <source>
        <dbReference type="PROSITE" id="PS50157"/>
    </source>
</evidence>
<organism evidence="11 12">
    <name type="scientific">Prolemur simus</name>
    <name type="common">Greater bamboo lemur</name>
    <name type="synonym">Hapalemur simus</name>
    <dbReference type="NCBI Taxonomy" id="1328070"/>
    <lineage>
        <taxon>Eukaryota</taxon>
        <taxon>Metazoa</taxon>
        <taxon>Chordata</taxon>
        <taxon>Craniata</taxon>
        <taxon>Vertebrata</taxon>
        <taxon>Euteleostomi</taxon>
        <taxon>Mammalia</taxon>
        <taxon>Eutheria</taxon>
        <taxon>Euarchontoglires</taxon>
        <taxon>Primates</taxon>
        <taxon>Strepsirrhini</taxon>
        <taxon>Lemuriformes</taxon>
        <taxon>Lemuridae</taxon>
        <taxon>Prolemur</taxon>
    </lineage>
</organism>
<evidence type="ECO:0000256" key="5">
    <source>
        <dbReference type="ARBA" id="ARBA00022833"/>
    </source>
</evidence>
<evidence type="ECO:0000259" key="10">
    <source>
        <dbReference type="PROSITE" id="PS50805"/>
    </source>
</evidence>
<dbReference type="PANTHER" id="PTHR23235">
    <property type="entry name" value="KRUEPPEL-LIKE TRANSCRIPTION FACTOR"/>
    <property type="match status" value="1"/>
</dbReference>
<dbReference type="Gene3D" id="3.30.160.60">
    <property type="entry name" value="Classic Zinc Finger"/>
    <property type="match status" value="6"/>
</dbReference>
<dbReference type="PROSITE" id="PS00028">
    <property type="entry name" value="ZINC_FINGER_C2H2_1"/>
    <property type="match status" value="4"/>
</dbReference>
<feature type="domain" description="C2H2-type" evidence="9">
    <location>
        <begin position="231"/>
        <end position="258"/>
    </location>
</feature>
<keyword evidence="2" id="KW-0479">Metal-binding</keyword>
<dbReference type="FunFam" id="3.30.160.60:FF:004137">
    <property type="match status" value="1"/>
</dbReference>
<dbReference type="GO" id="GO:0008270">
    <property type="term" value="F:zinc ion binding"/>
    <property type="evidence" value="ECO:0007669"/>
    <property type="project" value="UniProtKB-KW"/>
</dbReference>
<proteinExistence type="predicted"/>
<dbReference type="SMART" id="SM00355">
    <property type="entry name" value="ZnF_C2H2"/>
    <property type="match status" value="5"/>
</dbReference>
<feature type="domain" description="C2H2-type" evidence="9">
    <location>
        <begin position="287"/>
        <end position="314"/>
    </location>
</feature>
<dbReference type="Proteomes" id="UP000694414">
    <property type="component" value="Unplaced"/>
</dbReference>
<evidence type="ECO:0000256" key="8">
    <source>
        <dbReference type="SAM" id="MobiDB-lite"/>
    </source>
</evidence>
<dbReference type="SUPFAM" id="SSF57667">
    <property type="entry name" value="beta-beta-alpha zinc fingers"/>
    <property type="match status" value="3"/>
</dbReference>
<dbReference type="PANTHER" id="PTHR23235:SF142">
    <property type="entry name" value="ZINC FINGER PROTEIN 384"/>
    <property type="match status" value="1"/>
</dbReference>
<keyword evidence="5" id="KW-0862">Zinc</keyword>
<evidence type="ECO:0000256" key="7">
    <source>
        <dbReference type="PROSITE-ProRule" id="PRU00042"/>
    </source>
</evidence>
<keyword evidence="12" id="KW-1185">Reference proteome</keyword>
<dbReference type="GO" id="GO:0000978">
    <property type="term" value="F:RNA polymerase II cis-regulatory region sequence-specific DNA binding"/>
    <property type="evidence" value="ECO:0007669"/>
    <property type="project" value="TreeGrafter"/>
</dbReference>
<feature type="domain" description="KRAB" evidence="10">
    <location>
        <begin position="14"/>
        <end position="85"/>
    </location>
</feature>
<dbReference type="CDD" id="cd07765">
    <property type="entry name" value="KRAB_A-box"/>
    <property type="match status" value="1"/>
</dbReference>
<accession>A0A8C9ACP1</accession>
<dbReference type="Gene3D" id="6.10.140.140">
    <property type="match status" value="1"/>
</dbReference>
<dbReference type="AlphaFoldDB" id="A0A8C9ACP1"/>
<comment type="subcellular location">
    <subcellularLocation>
        <location evidence="1">Nucleus</location>
    </subcellularLocation>
</comment>
<dbReference type="FunFam" id="3.30.160.60:FF:000016">
    <property type="entry name" value="zinc finger protein 37 homolog"/>
    <property type="match status" value="2"/>
</dbReference>
<dbReference type="InterPro" id="IPR036236">
    <property type="entry name" value="Znf_C2H2_sf"/>
</dbReference>
<dbReference type="Pfam" id="PF01352">
    <property type="entry name" value="KRAB"/>
    <property type="match status" value="1"/>
</dbReference>
<dbReference type="InterPro" id="IPR001909">
    <property type="entry name" value="KRAB"/>
</dbReference>
<evidence type="ECO:0000256" key="3">
    <source>
        <dbReference type="ARBA" id="ARBA00022737"/>
    </source>
</evidence>
<dbReference type="SMART" id="SM00349">
    <property type="entry name" value="KRAB"/>
    <property type="match status" value="1"/>
</dbReference>
<evidence type="ECO:0000256" key="2">
    <source>
        <dbReference type="ARBA" id="ARBA00022723"/>
    </source>
</evidence>
<dbReference type="PROSITE" id="PS50805">
    <property type="entry name" value="KRAB"/>
    <property type="match status" value="1"/>
</dbReference>
<protein>
    <submittedName>
        <fullName evidence="11">Uncharacterized protein</fullName>
    </submittedName>
</protein>
<keyword evidence="6" id="KW-0539">Nucleus</keyword>
<dbReference type="InterPro" id="IPR036051">
    <property type="entry name" value="KRAB_dom_sf"/>
</dbReference>
<sequence>MLFLQLLRRSRFLFSILDVAIEFSQEEWTCLDSAQRALYRAVMLENYRNLVSLGISLPGLSVVCMLVEGKDPWTMDSEVKTAKNPNGGEWTKRLHSGKSSGNQPIKTELGLSFQFHLPEMQLLQPEGKIYECNQVEKTIDPITSLSPLENLTSKLKTHIFNKYKNDFTIHTGEKPYKCDDCGRAFSVRSTLTTHVIHTGEKPYKCDECDKAFRQKISLTRHQRTHTGEKPYKCNECGKAFSEKSNLKSHRRIHTGEKPHKCNECGKAFSEKSTLKTHHRIHTGEKPYKCNECGKVFREKSKLNIHHRIHAREKPYKCIICGKVFSHISKTLQTPSGCKLFTMSSIINQP</sequence>
<keyword evidence="3" id="KW-0677">Repeat</keyword>
<dbReference type="FunFam" id="3.30.160.60:FF:002402">
    <property type="entry name" value="Zinc finger protein 347"/>
    <property type="match status" value="1"/>
</dbReference>
<evidence type="ECO:0000256" key="6">
    <source>
        <dbReference type="ARBA" id="ARBA00023242"/>
    </source>
</evidence>
<feature type="region of interest" description="Disordered" evidence="8">
    <location>
        <begin position="78"/>
        <end position="103"/>
    </location>
</feature>
<dbReference type="SUPFAM" id="SSF109640">
    <property type="entry name" value="KRAB domain (Kruppel-associated box)"/>
    <property type="match status" value="1"/>
</dbReference>
<keyword evidence="4 7" id="KW-0863">Zinc-finger</keyword>